<accession>A0A4R2RWV8</accession>
<feature type="transmembrane region" description="Helical" evidence="5">
    <location>
        <begin position="437"/>
        <end position="456"/>
    </location>
</feature>
<feature type="transmembrane region" description="Helical" evidence="5">
    <location>
        <begin position="76"/>
        <end position="96"/>
    </location>
</feature>
<gene>
    <name evidence="5" type="primary">nuoN</name>
    <name evidence="8" type="ORF">EDD73_10912</name>
</gene>
<feature type="transmembrane region" description="Helical" evidence="5">
    <location>
        <begin position="232"/>
        <end position="252"/>
    </location>
</feature>
<keyword evidence="2 5" id="KW-0812">Transmembrane</keyword>
<dbReference type="InterPro" id="IPR001750">
    <property type="entry name" value="ND/Mrp_TM"/>
</dbReference>
<sequence>MNFSLLSSEMLAAGLGTGLLILGLIAPKTENRRGFGYITAFGLLAVLVATFFQYGINQSTFHELWIVDDYSVFMKQVFIVAAILVVLSAVDFVETLPRFRGEFFALIVYALLGMMVMASANDLITIYVGLELMTITFFVLVAYQLGDGRSSEAGIKYLILGSVSSAVLLYGMSILYGLTGTTTIPEMLTKLTWSPILVVAIVMLIGGFGFKISLVPFHMWSPDIYEGAPTPITAFLAVASKAAGFAVMVRVFLLGLPLEGAVDWMLLISLLAGITMVIGNVVAIPQTNIKRMLAYSSVAQAGYMIAGLMSMDAPGVKGILFYSMIYVVANVGAFTVATLVRRALDTDTIADYAGLGQRQPLLASTLTICLLSLAGIPPLSGFVGKFYIFQAVMDKGILWPAFVGFVMSMISVYYYLNVALYMWRDDPKDDRPVPVPGPAKLVIVLSLVVTVVLGVYPGPLGELATMAAKSLF</sequence>
<dbReference type="EC" id="7.1.1.-" evidence="5"/>
<dbReference type="GO" id="GO:0012505">
    <property type="term" value="C:endomembrane system"/>
    <property type="evidence" value="ECO:0007669"/>
    <property type="project" value="UniProtKB-SubCell"/>
</dbReference>
<evidence type="ECO:0000256" key="2">
    <source>
        <dbReference type="ARBA" id="ARBA00022692"/>
    </source>
</evidence>
<reference evidence="8 9" key="1">
    <citation type="submission" date="2019-03" db="EMBL/GenBank/DDBJ databases">
        <title>Genomic Encyclopedia of Type Strains, Phase IV (KMG-IV): sequencing the most valuable type-strain genomes for metagenomic binning, comparative biology and taxonomic classification.</title>
        <authorList>
            <person name="Goeker M."/>
        </authorList>
    </citation>
    <scope>NUCLEOTIDE SEQUENCE [LARGE SCALE GENOMIC DNA]</scope>
    <source>
        <strain evidence="8 9">DSM 11170</strain>
    </source>
</reference>
<dbReference type="AlphaFoldDB" id="A0A4R2RWV8"/>
<dbReference type="GO" id="GO:0048038">
    <property type="term" value="F:quinone binding"/>
    <property type="evidence" value="ECO:0007669"/>
    <property type="project" value="UniProtKB-KW"/>
</dbReference>
<feature type="transmembrane region" description="Helical" evidence="5">
    <location>
        <begin position="6"/>
        <end position="25"/>
    </location>
</feature>
<feature type="transmembrane region" description="Helical" evidence="5">
    <location>
        <begin position="37"/>
        <end position="56"/>
    </location>
</feature>
<evidence type="ECO:0000256" key="3">
    <source>
        <dbReference type="ARBA" id="ARBA00022989"/>
    </source>
</evidence>
<comment type="subunit">
    <text evidence="5">NDH-1 is composed of 14 different subunits. Subunits NuoA, H, J, K, L, M, N constitute the membrane sector of the complex.</text>
</comment>
<keyword evidence="3 5" id="KW-1133">Transmembrane helix</keyword>
<evidence type="ECO:0000313" key="9">
    <source>
        <dbReference type="Proteomes" id="UP000294813"/>
    </source>
</evidence>
<dbReference type="GO" id="GO:0042773">
    <property type="term" value="P:ATP synthesis coupled electron transport"/>
    <property type="evidence" value="ECO:0007669"/>
    <property type="project" value="InterPro"/>
</dbReference>
<feature type="transmembrane region" description="Helical" evidence="5">
    <location>
        <begin position="103"/>
        <end position="120"/>
    </location>
</feature>
<feature type="transmembrane region" description="Helical" evidence="5">
    <location>
        <begin position="361"/>
        <end position="384"/>
    </location>
</feature>
<dbReference type="RefSeq" id="WP_131918946.1">
    <property type="nucleotide sequence ID" value="NZ_JAOQNU010000009.1"/>
</dbReference>
<keyword evidence="5" id="KW-1003">Cell membrane</keyword>
<dbReference type="HAMAP" id="MF_00445">
    <property type="entry name" value="NDH1_NuoN_1"/>
    <property type="match status" value="1"/>
</dbReference>
<dbReference type="NCBIfam" id="TIGR01770">
    <property type="entry name" value="NDH_I_N"/>
    <property type="match status" value="1"/>
</dbReference>
<proteinExistence type="inferred from homology"/>
<dbReference type="OrthoDB" id="9807568at2"/>
<feature type="transmembrane region" description="Helical" evidence="5">
    <location>
        <begin position="264"/>
        <end position="285"/>
    </location>
</feature>
<evidence type="ECO:0000313" key="8">
    <source>
        <dbReference type="EMBL" id="TCP64471.1"/>
    </source>
</evidence>
<feature type="transmembrane region" description="Helical" evidence="5">
    <location>
        <begin position="157"/>
        <end position="176"/>
    </location>
</feature>
<keyword evidence="4 5" id="KW-0472">Membrane</keyword>
<organism evidence="8 9">
    <name type="scientific">Heliophilum fasciatum</name>
    <dbReference type="NCBI Taxonomy" id="35700"/>
    <lineage>
        <taxon>Bacteria</taxon>
        <taxon>Bacillati</taxon>
        <taxon>Bacillota</taxon>
        <taxon>Clostridia</taxon>
        <taxon>Eubacteriales</taxon>
        <taxon>Heliobacteriaceae</taxon>
        <taxon>Heliophilum</taxon>
    </lineage>
</organism>
<dbReference type="Proteomes" id="UP000294813">
    <property type="component" value="Unassembled WGS sequence"/>
</dbReference>
<dbReference type="GO" id="GO:0005886">
    <property type="term" value="C:plasma membrane"/>
    <property type="evidence" value="ECO:0007669"/>
    <property type="project" value="UniProtKB-SubCell"/>
</dbReference>
<evidence type="ECO:0000256" key="6">
    <source>
        <dbReference type="RuleBase" id="RU000320"/>
    </source>
</evidence>
<dbReference type="GO" id="GO:0008137">
    <property type="term" value="F:NADH dehydrogenase (ubiquinone) activity"/>
    <property type="evidence" value="ECO:0007669"/>
    <property type="project" value="InterPro"/>
</dbReference>
<evidence type="ECO:0000256" key="4">
    <source>
        <dbReference type="ARBA" id="ARBA00023136"/>
    </source>
</evidence>
<keyword evidence="5" id="KW-0520">NAD</keyword>
<dbReference type="PANTHER" id="PTHR22773">
    <property type="entry name" value="NADH DEHYDROGENASE"/>
    <property type="match status" value="1"/>
</dbReference>
<feature type="transmembrane region" description="Helical" evidence="5">
    <location>
        <begin position="396"/>
        <end position="416"/>
    </location>
</feature>
<dbReference type="Pfam" id="PF00361">
    <property type="entry name" value="Proton_antipo_M"/>
    <property type="match status" value="1"/>
</dbReference>
<feature type="domain" description="NADH:quinone oxidoreductase/Mrp antiporter transmembrane" evidence="7">
    <location>
        <begin position="120"/>
        <end position="411"/>
    </location>
</feature>
<feature type="transmembrane region" description="Helical" evidence="5">
    <location>
        <begin position="126"/>
        <end position="145"/>
    </location>
</feature>
<dbReference type="InterPro" id="IPR010096">
    <property type="entry name" value="NADH-Q_OxRdtase_suN/2"/>
</dbReference>
<comment type="subcellular location">
    <subcellularLocation>
        <location evidence="5">Cell membrane</location>
        <topology evidence="5">Multi-pass membrane protein</topology>
    </subcellularLocation>
    <subcellularLocation>
        <location evidence="1">Endomembrane system</location>
        <topology evidence="1">Multi-pass membrane protein</topology>
    </subcellularLocation>
    <subcellularLocation>
        <location evidence="6">Membrane</location>
        <topology evidence="6">Multi-pass membrane protein</topology>
    </subcellularLocation>
</comment>
<comment type="caution">
    <text evidence="8">The sequence shown here is derived from an EMBL/GenBank/DDBJ whole genome shotgun (WGS) entry which is preliminary data.</text>
</comment>
<keyword evidence="9" id="KW-1185">Reference proteome</keyword>
<comment type="similarity">
    <text evidence="5">Belongs to the complex I subunit 2 family.</text>
</comment>
<comment type="catalytic activity">
    <reaction evidence="5">
        <text>a quinone + NADH + 5 H(+)(in) = a quinol + NAD(+) + 4 H(+)(out)</text>
        <dbReference type="Rhea" id="RHEA:57888"/>
        <dbReference type="ChEBI" id="CHEBI:15378"/>
        <dbReference type="ChEBI" id="CHEBI:24646"/>
        <dbReference type="ChEBI" id="CHEBI:57540"/>
        <dbReference type="ChEBI" id="CHEBI:57945"/>
        <dbReference type="ChEBI" id="CHEBI:132124"/>
    </reaction>
</comment>
<keyword evidence="5" id="KW-0813">Transport</keyword>
<name>A0A4R2RWV8_9FIRM</name>
<dbReference type="EMBL" id="SLXT01000009">
    <property type="protein sequence ID" value="TCP64471.1"/>
    <property type="molecule type" value="Genomic_DNA"/>
</dbReference>
<evidence type="ECO:0000259" key="7">
    <source>
        <dbReference type="Pfam" id="PF00361"/>
    </source>
</evidence>
<feature type="transmembrane region" description="Helical" evidence="5">
    <location>
        <begin position="196"/>
        <end position="220"/>
    </location>
</feature>
<comment type="function">
    <text evidence="5">NDH-1 shuttles electrons from NADH, via FMN and iron-sulfur (Fe-S) centers, to quinones in the respiratory chain. The immediate electron acceptor for the enzyme in this species is believed to be a menaquinone. Couples the redox reaction to proton translocation (for every two electrons transferred, four hydrogen ions are translocated across the cytoplasmic membrane), and thus conserves the redox energy in a proton gradient.</text>
</comment>
<feature type="transmembrane region" description="Helical" evidence="5">
    <location>
        <begin position="319"/>
        <end position="340"/>
    </location>
</feature>
<feature type="transmembrane region" description="Helical" evidence="5">
    <location>
        <begin position="292"/>
        <end position="313"/>
    </location>
</feature>
<evidence type="ECO:0000256" key="5">
    <source>
        <dbReference type="HAMAP-Rule" id="MF_00445"/>
    </source>
</evidence>
<keyword evidence="5" id="KW-0874">Quinone</keyword>
<dbReference type="GO" id="GO:0050136">
    <property type="term" value="F:NADH dehydrogenase (quinone) (non-electrogenic) activity"/>
    <property type="evidence" value="ECO:0007669"/>
    <property type="project" value="UniProtKB-UniRule"/>
</dbReference>
<keyword evidence="5" id="KW-1278">Translocase</keyword>
<protein>
    <recommendedName>
        <fullName evidence="5">NADH-quinone oxidoreductase subunit N</fullName>
        <ecNumber evidence="5">7.1.1.-</ecNumber>
    </recommendedName>
    <alternativeName>
        <fullName evidence="5">NADH dehydrogenase I subunit N</fullName>
    </alternativeName>
    <alternativeName>
        <fullName evidence="5">NDH-1 subunit N</fullName>
    </alternativeName>
</protein>
<evidence type="ECO:0000256" key="1">
    <source>
        <dbReference type="ARBA" id="ARBA00004127"/>
    </source>
</evidence>